<dbReference type="SUPFAM" id="SSF50494">
    <property type="entry name" value="Trypsin-like serine proteases"/>
    <property type="match status" value="1"/>
</dbReference>
<protein>
    <submittedName>
        <fullName evidence="3">Serine protease</fullName>
    </submittedName>
</protein>
<dbReference type="SUPFAM" id="SSF52540">
    <property type="entry name" value="P-loop containing nucleoside triphosphate hydrolases"/>
    <property type="match status" value="1"/>
</dbReference>
<gene>
    <name evidence="3" type="ORF">OHT53_12430</name>
</gene>
<keyword evidence="3" id="KW-0378">Hydrolase</keyword>
<name>A0ABZ1QVW8_9ACTN</name>
<dbReference type="InterPro" id="IPR003593">
    <property type="entry name" value="AAA+_ATPase"/>
</dbReference>
<dbReference type="InterPro" id="IPR009003">
    <property type="entry name" value="Peptidase_S1_PA"/>
</dbReference>
<dbReference type="GeneID" id="93761787"/>
<dbReference type="GO" id="GO:0008233">
    <property type="term" value="F:peptidase activity"/>
    <property type="evidence" value="ECO:0007669"/>
    <property type="project" value="UniProtKB-KW"/>
</dbReference>
<feature type="region of interest" description="Disordered" evidence="1">
    <location>
        <begin position="1"/>
        <end position="32"/>
    </location>
</feature>
<dbReference type="EMBL" id="CP108038">
    <property type="protein sequence ID" value="WUN86836.1"/>
    <property type="molecule type" value="Genomic_DNA"/>
</dbReference>
<proteinExistence type="predicted"/>
<dbReference type="Gene3D" id="2.40.10.120">
    <property type="match status" value="1"/>
</dbReference>
<feature type="region of interest" description="Disordered" evidence="1">
    <location>
        <begin position="1113"/>
        <end position="1138"/>
    </location>
</feature>
<dbReference type="Proteomes" id="UP001432071">
    <property type="component" value="Chromosome"/>
</dbReference>
<evidence type="ECO:0000256" key="1">
    <source>
        <dbReference type="SAM" id="MobiDB-lite"/>
    </source>
</evidence>
<dbReference type="GO" id="GO:0006508">
    <property type="term" value="P:proteolysis"/>
    <property type="evidence" value="ECO:0007669"/>
    <property type="project" value="UniProtKB-KW"/>
</dbReference>
<accession>A0ABZ1QVW8</accession>
<dbReference type="InterPro" id="IPR027417">
    <property type="entry name" value="P-loop_NTPase"/>
</dbReference>
<dbReference type="RefSeq" id="WP_328735001.1">
    <property type="nucleotide sequence ID" value="NZ_CP108038.1"/>
</dbReference>
<dbReference type="Pfam" id="PF13365">
    <property type="entry name" value="Trypsin_2"/>
    <property type="match status" value="1"/>
</dbReference>
<evidence type="ECO:0000259" key="2">
    <source>
        <dbReference type="SMART" id="SM00382"/>
    </source>
</evidence>
<keyword evidence="3" id="KW-0645">Protease</keyword>
<reference evidence="3" key="1">
    <citation type="submission" date="2022-10" db="EMBL/GenBank/DDBJ databases">
        <title>The complete genomes of actinobacterial strains from the NBC collection.</title>
        <authorList>
            <person name="Joergensen T.S."/>
            <person name="Alvarez Arevalo M."/>
            <person name="Sterndorff E.B."/>
            <person name="Faurdal D."/>
            <person name="Vuksanovic O."/>
            <person name="Mourched A.-S."/>
            <person name="Charusanti P."/>
            <person name="Shaw S."/>
            <person name="Blin K."/>
            <person name="Weber T."/>
        </authorList>
    </citation>
    <scope>NUCLEOTIDE SEQUENCE</scope>
    <source>
        <strain evidence="3">NBC_00302</strain>
    </source>
</reference>
<evidence type="ECO:0000313" key="4">
    <source>
        <dbReference type="Proteomes" id="UP001432071"/>
    </source>
</evidence>
<organism evidence="3 4">
    <name type="scientific">Streptomyces bobili</name>
    <dbReference type="NCBI Taxonomy" id="67280"/>
    <lineage>
        <taxon>Bacteria</taxon>
        <taxon>Bacillati</taxon>
        <taxon>Actinomycetota</taxon>
        <taxon>Actinomycetes</taxon>
        <taxon>Kitasatosporales</taxon>
        <taxon>Streptomycetaceae</taxon>
        <taxon>Streptomyces</taxon>
    </lineage>
</organism>
<keyword evidence="4" id="KW-1185">Reference proteome</keyword>
<feature type="domain" description="AAA+ ATPase" evidence="2">
    <location>
        <begin position="277"/>
        <end position="438"/>
    </location>
</feature>
<dbReference type="SMART" id="SM00382">
    <property type="entry name" value="AAA"/>
    <property type="match status" value="1"/>
</dbReference>
<sequence>MAGRSPCTGDGRHTPGHDTGTAHADDTRPGLEPTLVRVQDLAGRLRGTGFLADHHGTVITSHEAVDGLTRLVLHGAGDRGCVVTADAVTPLPELDLALVRTQGLDADPLPVTVREDVEAGTYVRLPAGCWREARVLAATSVTYTATSRFHRLADCLELAIGTAGRDALRLGGGAAGGPVLDVETGAVVAVLGTALRSDHHETGFAVPLRPGPPGGPLADLLARNAATVPAYGADLNLAGLLELSATSVGSDGPPADPRSLVERAGPAREFAAFADSPAAVLGLVGAPGSGRTTALAALAGRRARGAAPTLWLRGADLRDADDSVADAARRALGRAARIVAASRPVPALDELTPERLAHHARAAGRPLLLVLDGPEEMPPVLAHRLPEWTEGTADWLRETGTRLVVACRTEYWEQAGPHFPAGMLYGRTDRDLPPRVPLGDLTEAEADEVRARLGIPDTALAGPDARHPLTLRLYAEVRAALPDTEAATPVGRDEVLATHLDLMCLRIAVRLAAENGVRGTAVRRLAAKVSGQVHEAARRSLGPGQGELDRASFEAVFPWGPAPARLGGGTGWASAVLAEGLLVPAGGGYRFAHEELADWIQGLHLDLEEALRVLVHRSRTRDGSHPLPVPHHRIGPVVQALLHLGRQQGHRQLAARLEELTDALAADPDSWWAAGLLAETLPRLPDATPYAGVLRLLADLVVSRCDRPGRTAAFCPGFWNALPLPAGLRLDLLRRLVLADPAPDAEDVPRHLDTVARLLAADATAVQPLLARWFDDERPLPAMPHATVATAAQALLHTHRHRGLDDLTEVLVERAHPRADELLAVLAEEEPSALCRAVDRWAHDERPERRAAAMTYGPRAAPGASTRADRELLRYAALAILARPADRTLQGGALALLVRDPEARERHLPEALERFTAGDPKLPPGALLTALTTHPEPVLGACRARLDRLGTDTGPLSRAVVDAATPALARRVAQLVREAMERRPEAVGDLAAHVDERLDDGTVGTAVLFPLVTGLLEGGPEPLRAALAAVLAGPGALRRELLDFLLAHEREPAVLDAVLHSAGRLSGPDLRVLVHRTGLLLGRTPDGAARFDRGLTDLARHVPGFAAQIAGWLTGGPGEPGASERLGESGESGEWAGLVGPSTRRAIENLAGPRVPA</sequence>
<evidence type="ECO:0000313" key="3">
    <source>
        <dbReference type="EMBL" id="WUN86836.1"/>
    </source>
</evidence>